<keyword evidence="9 12" id="KW-0378">Hydrolase</keyword>
<protein>
    <recommendedName>
        <fullName evidence="5">ribonuclease H</fullName>
        <ecNumber evidence="5">3.1.26.4</ecNumber>
    </recommendedName>
</protein>
<evidence type="ECO:0000256" key="5">
    <source>
        <dbReference type="ARBA" id="ARBA00012180"/>
    </source>
</evidence>
<comment type="similarity">
    <text evidence="3">Belongs to the RNase H family.</text>
</comment>
<dbReference type="InterPro" id="IPR022892">
    <property type="entry name" value="RNaseHI"/>
</dbReference>
<gene>
    <name evidence="12" type="ORF">LLCLJKAH_00168</name>
</gene>
<evidence type="ECO:0000256" key="6">
    <source>
        <dbReference type="ARBA" id="ARBA00022722"/>
    </source>
</evidence>
<feature type="domain" description="RNase H type-1" evidence="11">
    <location>
        <begin position="2"/>
        <end position="208"/>
    </location>
</feature>
<dbReference type="GO" id="GO:0046872">
    <property type="term" value="F:metal ion binding"/>
    <property type="evidence" value="ECO:0007669"/>
    <property type="project" value="UniProtKB-KW"/>
</dbReference>
<dbReference type="InterPro" id="IPR002156">
    <property type="entry name" value="RNaseH_domain"/>
</dbReference>
<dbReference type="Proteomes" id="UP000596247">
    <property type="component" value="Chromosome"/>
</dbReference>
<evidence type="ECO:0000256" key="2">
    <source>
        <dbReference type="ARBA" id="ARBA00001946"/>
    </source>
</evidence>
<reference evidence="12 13" key="1">
    <citation type="submission" date="2020-09" db="EMBL/GenBank/DDBJ databases">
        <authorList>
            <person name="Jameson E."/>
        </authorList>
    </citation>
    <scope>NUCLEOTIDE SEQUENCE [LARGE SCALE GENOMIC DNA]</scope>
</reference>
<keyword evidence="6" id="KW-0540">Nuclease</keyword>
<dbReference type="EMBL" id="LR881104">
    <property type="protein sequence ID" value="CAD5236157.1"/>
    <property type="molecule type" value="Genomic_DNA"/>
</dbReference>
<evidence type="ECO:0000256" key="3">
    <source>
        <dbReference type="ARBA" id="ARBA00005300"/>
    </source>
</evidence>
<keyword evidence="8" id="KW-0255">Endonuclease</keyword>
<evidence type="ECO:0000256" key="1">
    <source>
        <dbReference type="ARBA" id="ARBA00000077"/>
    </source>
</evidence>
<evidence type="ECO:0000256" key="10">
    <source>
        <dbReference type="ARBA" id="ARBA00022842"/>
    </source>
</evidence>
<keyword evidence="7" id="KW-0479">Metal-binding</keyword>
<keyword evidence="13" id="KW-1185">Reference proteome</keyword>
<dbReference type="EC" id="3.1.26.4" evidence="5"/>
<evidence type="ECO:0000256" key="9">
    <source>
        <dbReference type="ARBA" id="ARBA00022801"/>
    </source>
</evidence>
<evidence type="ECO:0000256" key="8">
    <source>
        <dbReference type="ARBA" id="ARBA00022759"/>
    </source>
</evidence>
<dbReference type="SUPFAM" id="SSF53098">
    <property type="entry name" value="Ribonuclease H-like"/>
    <property type="match status" value="1"/>
</dbReference>
<sequence length="519" mass="57858">MSKLEMVIYTDGGCNPNPGGPCGWGFHGYVYSSDTLVDAVPKKIDTPTNLGYLNGNNLKEAQSEISASAHTSNLPKIMGCKPESTVDGWGAIYADTLGVDKTTNNVAELMAATRGVQLAIKKEVSRVHLILDSEYALGITKAAQSWKRNGWLRPDMTPPKNLELWKTLDAVVEEAKSRGIQISWQWTKGHSDNLGNKRADLNANRGIKLYKLDRMSEIFEEFPFNKYVTGDSRPSRFFGHGAWYFYTHLGEVPKTEDGRFIYYCGVHDKQSTKQGTPKITASRRKNELFGKASGDSRYSILFTKESDPVLEVIRQHQDVVCENPYSNVVVADLDAIFKAQNYADISRHGPDYLNVIYPNNDLWTLSDDMLTFEANPPRLALNAMEDLEFLSRVLKSHVGLESSVSLTKTDVTSAFFDVEEKKGKSVKKIKAHLKPGVKSIDLEVKYNLGGDIRTMPTTLAFGIHCPDRNVLSSQAERDASVYLVTWPESVLSFRYAFVFEAGGDSSLYCAVDANHVFTK</sequence>
<comment type="catalytic activity">
    <reaction evidence="1">
        <text>Endonucleolytic cleavage to 5'-phosphomonoester.</text>
        <dbReference type="EC" id="3.1.26.4"/>
    </reaction>
</comment>
<evidence type="ECO:0000256" key="7">
    <source>
        <dbReference type="ARBA" id="ARBA00022723"/>
    </source>
</evidence>
<dbReference type="InterPro" id="IPR012337">
    <property type="entry name" value="RNaseH-like_sf"/>
</dbReference>
<evidence type="ECO:0000313" key="13">
    <source>
        <dbReference type="Proteomes" id="UP000596247"/>
    </source>
</evidence>
<dbReference type="Gene3D" id="3.30.420.10">
    <property type="entry name" value="Ribonuclease H-like superfamily/Ribonuclease H"/>
    <property type="match status" value="1"/>
</dbReference>
<organism evidence="12 13">
    <name type="scientific">Klebsiella phage vB_KvM-Eowyn</name>
    <dbReference type="NCBI Taxonomy" id="2762819"/>
    <lineage>
        <taxon>Viruses</taxon>
        <taxon>Duplodnaviria</taxon>
        <taxon>Heunggongvirae</taxon>
        <taxon>Uroviricota</taxon>
        <taxon>Caudoviricetes</taxon>
        <taxon>Chimalliviridae</taxon>
        <taxon>Eowynvirus</taxon>
        <taxon>Eowynvirus eowyn</taxon>
    </lineage>
</organism>
<dbReference type="InterPro" id="IPR050092">
    <property type="entry name" value="RNase_H"/>
</dbReference>
<comment type="subunit">
    <text evidence="4">Monomer.</text>
</comment>
<keyword evidence="10" id="KW-0460">Magnesium</keyword>
<dbReference type="InterPro" id="IPR036397">
    <property type="entry name" value="RNaseH_sf"/>
</dbReference>
<proteinExistence type="inferred from homology"/>
<dbReference type="GO" id="GO:0043137">
    <property type="term" value="P:DNA replication, removal of RNA primer"/>
    <property type="evidence" value="ECO:0007669"/>
    <property type="project" value="TreeGrafter"/>
</dbReference>
<dbReference type="GO" id="GO:0004523">
    <property type="term" value="F:RNA-DNA hybrid ribonuclease activity"/>
    <property type="evidence" value="ECO:0007669"/>
    <property type="project" value="UniProtKB-EC"/>
</dbReference>
<dbReference type="CDD" id="cd09278">
    <property type="entry name" value="RNase_HI_prokaryote_like"/>
    <property type="match status" value="1"/>
</dbReference>
<evidence type="ECO:0000313" key="12">
    <source>
        <dbReference type="EMBL" id="CAD5236157.1"/>
    </source>
</evidence>
<evidence type="ECO:0000256" key="4">
    <source>
        <dbReference type="ARBA" id="ARBA00011245"/>
    </source>
</evidence>
<name>A0A7R8MJH8_9CAUD</name>
<dbReference type="PANTHER" id="PTHR10642:SF26">
    <property type="entry name" value="RIBONUCLEASE H1"/>
    <property type="match status" value="1"/>
</dbReference>
<comment type="cofactor">
    <cofactor evidence="2">
        <name>Mg(2+)</name>
        <dbReference type="ChEBI" id="CHEBI:18420"/>
    </cofactor>
</comment>
<dbReference type="PROSITE" id="PS50879">
    <property type="entry name" value="RNASE_H_1"/>
    <property type="match status" value="1"/>
</dbReference>
<dbReference type="Pfam" id="PF00075">
    <property type="entry name" value="RNase_H"/>
    <property type="match status" value="1"/>
</dbReference>
<accession>A0A7R8MJH8</accession>
<dbReference type="GO" id="GO:0003676">
    <property type="term" value="F:nucleic acid binding"/>
    <property type="evidence" value="ECO:0007669"/>
    <property type="project" value="InterPro"/>
</dbReference>
<dbReference type="PANTHER" id="PTHR10642">
    <property type="entry name" value="RIBONUCLEASE H1"/>
    <property type="match status" value="1"/>
</dbReference>
<evidence type="ECO:0000259" key="11">
    <source>
        <dbReference type="PROSITE" id="PS50879"/>
    </source>
</evidence>